<gene>
    <name evidence="2" type="ORF">CWE11_02740</name>
</gene>
<feature type="transmembrane region" description="Helical" evidence="1">
    <location>
        <begin position="12"/>
        <end position="29"/>
    </location>
</feature>
<keyword evidence="3" id="KW-1185">Reference proteome</keyword>
<comment type="caution">
    <text evidence="2">The sequence shown here is derived from an EMBL/GenBank/DDBJ whole genome shotgun (WGS) entry which is preliminary data.</text>
</comment>
<dbReference type="RefSeq" id="WP_126776072.1">
    <property type="nucleotide sequence ID" value="NZ_PIPM01000002.1"/>
</dbReference>
<evidence type="ECO:0000256" key="1">
    <source>
        <dbReference type="SAM" id="Phobius"/>
    </source>
</evidence>
<dbReference type="AlphaFoldDB" id="A0A432WPI1"/>
<sequence length="208" mass="24019">MSTEKPMQPQQRIIWICLAVILLTMVVWFDAVMLPGDYLFFWRWTESQIIFESLITVGFLVAAIFGYFILRKGAGDWSQWKTLRLGIFIWIGMIGLLTLFSLFVYTFGNQEISDKYEGDGYTVTALGSVIESEGVGDFFIVMSCDYRGIYKRVIHIDRVTGVEDVAFVFENDMLRASYRIEGREQRYTELDVNALYEQCLSGESPRPE</sequence>
<proteinExistence type="predicted"/>
<keyword evidence="1" id="KW-0472">Membrane</keyword>
<dbReference type="Proteomes" id="UP000288405">
    <property type="component" value="Unassembled WGS sequence"/>
</dbReference>
<evidence type="ECO:0000313" key="2">
    <source>
        <dbReference type="EMBL" id="RUO35693.1"/>
    </source>
</evidence>
<organism evidence="2 3">
    <name type="scientific">Aliidiomarina sanyensis</name>
    <dbReference type="NCBI Taxonomy" id="1249555"/>
    <lineage>
        <taxon>Bacteria</taxon>
        <taxon>Pseudomonadati</taxon>
        <taxon>Pseudomonadota</taxon>
        <taxon>Gammaproteobacteria</taxon>
        <taxon>Alteromonadales</taxon>
        <taxon>Idiomarinaceae</taxon>
        <taxon>Aliidiomarina</taxon>
    </lineage>
</organism>
<keyword evidence="1" id="KW-0812">Transmembrane</keyword>
<dbReference type="OrthoDB" id="6399793at2"/>
<feature type="transmembrane region" description="Helical" evidence="1">
    <location>
        <begin position="82"/>
        <end position="105"/>
    </location>
</feature>
<name>A0A432WPI1_9GAMM</name>
<dbReference type="EMBL" id="PIPM01000002">
    <property type="protein sequence ID" value="RUO35693.1"/>
    <property type="molecule type" value="Genomic_DNA"/>
</dbReference>
<keyword evidence="1" id="KW-1133">Transmembrane helix</keyword>
<accession>A0A432WPI1</accession>
<reference evidence="2 3" key="1">
    <citation type="journal article" date="2011" name="Front. Microbiol.">
        <title>Genomic signatures of strain selection and enhancement in Bacillus atrophaeus var. globigii, a historical biowarfare simulant.</title>
        <authorList>
            <person name="Gibbons H.S."/>
            <person name="Broomall S.M."/>
            <person name="McNew L.A."/>
            <person name="Daligault H."/>
            <person name="Chapman C."/>
            <person name="Bruce D."/>
            <person name="Karavis M."/>
            <person name="Krepps M."/>
            <person name="McGregor P.A."/>
            <person name="Hong C."/>
            <person name="Park K.H."/>
            <person name="Akmal A."/>
            <person name="Feldman A."/>
            <person name="Lin J.S."/>
            <person name="Chang W.E."/>
            <person name="Higgs B.W."/>
            <person name="Demirev P."/>
            <person name="Lindquist J."/>
            <person name="Liem A."/>
            <person name="Fochler E."/>
            <person name="Read T.D."/>
            <person name="Tapia R."/>
            <person name="Johnson S."/>
            <person name="Bishop-Lilly K.A."/>
            <person name="Detter C."/>
            <person name="Han C."/>
            <person name="Sozhamannan S."/>
            <person name="Rosenzweig C.N."/>
            <person name="Skowronski E.W."/>
        </authorList>
    </citation>
    <scope>NUCLEOTIDE SEQUENCE [LARGE SCALE GENOMIC DNA]</scope>
    <source>
        <strain evidence="2 3">GYP-17</strain>
    </source>
</reference>
<feature type="transmembrane region" description="Helical" evidence="1">
    <location>
        <begin position="49"/>
        <end position="70"/>
    </location>
</feature>
<evidence type="ECO:0000313" key="3">
    <source>
        <dbReference type="Proteomes" id="UP000288405"/>
    </source>
</evidence>
<protein>
    <submittedName>
        <fullName evidence="2">Uncharacterized protein</fullName>
    </submittedName>
</protein>